<dbReference type="OrthoDB" id="1091595at2"/>
<evidence type="ECO:0000313" key="2">
    <source>
        <dbReference type="Proteomes" id="UP000239872"/>
    </source>
</evidence>
<dbReference type="RefSeq" id="WP_105038810.1">
    <property type="nucleotide sequence ID" value="NZ_PPSL01000002.1"/>
</dbReference>
<organism evidence="1 2">
    <name type="scientific">Flavipsychrobacter stenotrophus</name>
    <dbReference type="NCBI Taxonomy" id="2077091"/>
    <lineage>
        <taxon>Bacteria</taxon>
        <taxon>Pseudomonadati</taxon>
        <taxon>Bacteroidota</taxon>
        <taxon>Chitinophagia</taxon>
        <taxon>Chitinophagales</taxon>
        <taxon>Chitinophagaceae</taxon>
        <taxon>Flavipsychrobacter</taxon>
    </lineage>
</organism>
<protein>
    <recommendedName>
        <fullName evidence="3">DUF2004 domain-containing protein</fullName>
    </recommendedName>
</protein>
<keyword evidence="2" id="KW-1185">Reference proteome</keyword>
<dbReference type="EMBL" id="PPSL01000002">
    <property type="protein sequence ID" value="PQJ11930.1"/>
    <property type="molecule type" value="Genomic_DNA"/>
</dbReference>
<gene>
    <name evidence="1" type="ORF">CJD36_009060</name>
</gene>
<dbReference type="AlphaFoldDB" id="A0A2S7SYB3"/>
<name>A0A2S7SYB3_9BACT</name>
<evidence type="ECO:0008006" key="3">
    <source>
        <dbReference type="Google" id="ProtNLM"/>
    </source>
</evidence>
<comment type="caution">
    <text evidence="1">The sequence shown here is derived from an EMBL/GenBank/DDBJ whole genome shotgun (WGS) entry which is preliminary data.</text>
</comment>
<sequence length="163" mass="18837">MHSELPYFGLIDTNELEDRYSLQVKVKDQTVDLDINFKQKSIEQSRIACLNDFLKNIEAVIADSWSAIKHDFTNGSEVREFLNFHLEELDDQTLTALLSKADKLLTMEEQLLSVTKINRIGFYPDSKTSFAIVDFNLDFRISQYVLVVILNDNKTLNHITMES</sequence>
<dbReference type="Proteomes" id="UP000239872">
    <property type="component" value="Unassembled WGS sequence"/>
</dbReference>
<accession>A0A2S7SYB3</accession>
<reference evidence="1 2" key="1">
    <citation type="submission" date="2018-01" db="EMBL/GenBank/DDBJ databases">
        <title>A novel member of the phylum Bacteroidetes isolated from glacier ice.</title>
        <authorList>
            <person name="Liu Q."/>
            <person name="Xin Y.-H."/>
        </authorList>
    </citation>
    <scope>NUCLEOTIDE SEQUENCE [LARGE SCALE GENOMIC DNA]</scope>
    <source>
        <strain evidence="1 2">RB1R16</strain>
    </source>
</reference>
<proteinExistence type="predicted"/>
<evidence type="ECO:0000313" key="1">
    <source>
        <dbReference type="EMBL" id="PQJ11930.1"/>
    </source>
</evidence>